<evidence type="ECO:0000313" key="2">
    <source>
        <dbReference type="Proteomes" id="UP000469724"/>
    </source>
</evidence>
<dbReference type="Proteomes" id="UP000469724">
    <property type="component" value="Unassembled WGS sequence"/>
</dbReference>
<gene>
    <name evidence="1" type="ORF">G3N56_08490</name>
</gene>
<dbReference type="EMBL" id="JAAGRQ010000027">
    <property type="protein sequence ID" value="NDY56781.1"/>
    <property type="molecule type" value="Genomic_DNA"/>
</dbReference>
<comment type="caution">
    <text evidence="1">The sequence shown here is derived from an EMBL/GenBank/DDBJ whole genome shotgun (WGS) entry which is preliminary data.</text>
</comment>
<sequence length="239" mass="24315">MAQPMKLCFSQDVMETSPRKLEILGARRVLADGRGFRYALAAAGGVPAGKLCMAKVAVPQHVNLDGTSAAVGERVLCLTLGAAPAAENDYEDGYLQVTAATGQGHQYRILSNSAAAASGRMVLTLAEPLRAALDDTTKVSLTASPWRGVAPSDQEENLPAGVAPCDVPGGHHFWSQSSGPALCLSADASAPGTMLVPAATTGALAGAGSPAAQDKPVVAVAWATAGVAGQYRPCCLTMD</sequence>
<proteinExistence type="predicted"/>
<organism evidence="1 2">
    <name type="scientific">Desulfolutivibrio sulfodismutans</name>
    <dbReference type="NCBI Taxonomy" id="63561"/>
    <lineage>
        <taxon>Bacteria</taxon>
        <taxon>Pseudomonadati</taxon>
        <taxon>Thermodesulfobacteriota</taxon>
        <taxon>Desulfovibrionia</taxon>
        <taxon>Desulfovibrionales</taxon>
        <taxon>Desulfovibrionaceae</taxon>
        <taxon>Desulfolutivibrio</taxon>
    </lineage>
</organism>
<name>A0A7K3NKR2_9BACT</name>
<protein>
    <submittedName>
        <fullName evidence="1">Uncharacterized protein</fullName>
    </submittedName>
</protein>
<evidence type="ECO:0000313" key="1">
    <source>
        <dbReference type="EMBL" id="NDY56781.1"/>
    </source>
</evidence>
<keyword evidence="2" id="KW-1185">Reference proteome</keyword>
<accession>A0A7K3NKR2</accession>
<dbReference type="AlphaFoldDB" id="A0A7K3NKR2"/>
<reference evidence="1 2" key="1">
    <citation type="submission" date="2020-02" db="EMBL/GenBank/DDBJ databases">
        <title>Comparative genomics of sulfur disproportionating microorganisms.</title>
        <authorList>
            <person name="Ward L.M."/>
            <person name="Bertran E."/>
            <person name="Johnston D.T."/>
        </authorList>
    </citation>
    <scope>NUCLEOTIDE SEQUENCE [LARGE SCALE GENOMIC DNA]</scope>
    <source>
        <strain evidence="1 2">DSM 3696</strain>
    </source>
</reference>